<reference evidence="1" key="1">
    <citation type="submission" date="2014-05" db="EMBL/GenBank/DDBJ databases">
        <authorList>
            <person name="Chronopoulou M."/>
        </authorList>
    </citation>
    <scope>NUCLEOTIDE SEQUENCE</scope>
    <source>
        <tissue evidence="1">Whole organism</tissue>
    </source>
</reference>
<organism evidence="1">
    <name type="scientific">Lepeophtheirus salmonis</name>
    <name type="common">Salmon louse</name>
    <name type="synonym">Caligus salmonis</name>
    <dbReference type="NCBI Taxonomy" id="72036"/>
    <lineage>
        <taxon>Eukaryota</taxon>
        <taxon>Metazoa</taxon>
        <taxon>Ecdysozoa</taxon>
        <taxon>Arthropoda</taxon>
        <taxon>Crustacea</taxon>
        <taxon>Multicrustacea</taxon>
        <taxon>Hexanauplia</taxon>
        <taxon>Copepoda</taxon>
        <taxon>Siphonostomatoida</taxon>
        <taxon>Caligidae</taxon>
        <taxon>Lepeophtheirus</taxon>
    </lineage>
</organism>
<dbReference type="AlphaFoldDB" id="A0A0K2V5R5"/>
<protein>
    <submittedName>
        <fullName evidence="1">Uncharacterized protein</fullName>
    </submittedName>
</protein>
<proteinExistence type="predicted"/>
<sequence>MGHEHCLLLFVCKQSEGEWRCPAAKQCNSLNNKLILLIFLCYRGNAVFPVEN</sequence>
<name>A0A0K2V5R5_LEPSM</name>
<evidence type="ECO:0000313" key="1">
    <source>
        <dbReference type="EMBL" id="CDW45492.1"/>
    </source>
</evidence>
<accession>A0A0K2V5R5</accession>
<dbReference type="EMBL" id="HACA01028131">
    <property type="protein sequence ID" value="CDW45492.1"/>
    <property type="molecule type" value="Transcribed_RNA"/>
</dbReference>